<protein>
    <submittedName>
        <fullName evidence="1">Uncharacterized protein</fullName>
    </submittedName>
</protein>
<sequence length="27" mass="3172">MAATKPLLTAFSYFSYLLDYHRDSCQE</sequence>
<name>A0A0A9BJU6_ARUDO</name>
<organism evidence="1">
    <name type="scientific">Arundo donax</name>
    <name type="common">Giant reed</name>
    <name type="synonym">Donax arundinaceus</name>
    <dbReference type="NCBI Taxonomy" id="35708"/>
    <lineage>
        <taxon>Eukaryota</taxon>
        <taxon>Viridiplantae</taxon>
        <taxon>Streptophyta</taxon>
        <taxon>Embryophyta</taxon>
        <taxon>Tracheophyta</taxon>
        <taxon>Spermatophyta</taxon>
        <taxon>Magnoliopsida</taxon>
        <taxon>Liliopsida</taxon>
        <taxon>Poales</taxon>
        <taxon>Poaceae</taxon>
        <taxon>PACMAD clade</taxon>
        <taxon>Arundinoideae</taxon>
        <taxon>Arundineae</taxon>
        <taxon>Arundo</taxon>
    </lineage>
</organism>
<proteinExistence type="predicted"/>
<dbReference type="AlphaFoldDB" id="A0A0A9BJU6"/>
<reference evidence="1" key="1">
    <citation type="submission" date="2014-09" db="EMBL/GenBank/DDBJ databases">
        <authorList>
            <person name="Magalhaes I.L.F."/>
            <person name="Oliveira U."/>
            <person name="Santos F.R."/>
            <person name="Vidigal T.H.D.A."/>
            <person name="Brescovit A.D."/>
            <person name="Santos A.J."/>
        </authorList>
    </citation>
    <scope>NUCLEOTIDE SEQUENCE</scope>
    <source>
        <tissue evidence="1">Shoot tissue taken approximately 20 cm above the soil surface</tissue>
    </source>
</reference>
<evidence type="ECO:0000313" key="1">
    <source>
        <dbReference type="EMBL" id="JAD62443.1"/>
    </source>
</evidence>
<reference evidence="1" key="2">
    <citation type="journal article" date="2015" name="Data Brief">
        <title>Shoot transcriptome of the giant reed, Arundo donax.</title>
        <authorList>
            <person name="Barrero R.A."/>
            <person name="Guerrero F.D."/>
            <person name="Moolhuijzen P."/>
            <person name="Goolsby J.A."/>
            <person name="Tidwell J."/>
            <person name="Bellgard S.E."/>
            <person name="Bellgard M.I."/>
        </authorList>
    </citation>
    <scope>NUCLEOTIDE SEQUENCE</scope>
    <source>
        <tissue evidence="1">Shoot tissue taken approximately 20 cm above the soil surface</tissue>
    </source>
</reference>
<dbReference type="EMBL" id="GBRH01235452">
    <property type="protein sequence ID" value="JAD62443.1"/>
    <property type="molecule type" value="Transcribed_RNA"/>
</dbReference>
<accession>A0A0A9BJU6</accession>